<evidence type="ECO:0000259" key="4">
    <source>
        <dbReference type="Pfam" id="PF22725"/>
    </source>
</evidence>
<dbReference type="SUPFAM" id="SSF51735">
    <property type="entry name" value="NAD(P)-binding Rossmann-fold domains"/>
    <property type="match status" value="1"/>
</dbReference>
<dbReference type="Gene3D" id="3.30.360.10">
    <property type="entry name" value="Dihydrodipicolinate Reductase, domain 2"/>
    <property type="match status" value="1"/>
</dbReference>
<reference evidence="5 6" key="1">
    <citation type="journal article" date="2019" name="Emerg. Microbes Infect.">
        <title>Comprehensive subspecies identification of 175 nontuberculous mycobacteria species based on 7547 genomic profiles.</title>
        <authorList>
            <person name="Matsumoto Y."/>
            <person name="Kinjo T."/>
            <person name="Motooka D."/>
            <person name="Nabeya D."/>
            <person name="Jung N."/>
            <person name="Uechi K."/>
            <person name="Horii T."/>
            <person name="Iida T."/>
            <person name="Fujita J."/>
            <person name="Nakamura S."/>
        </authorList>
    </citation>
    <scope>NUCLEOTIDE SEQUENCE [LARGE SCALE GENOMIC DNA]</scope>
    <source>
        <strain evidence="5 6">JCM 6399</strain>
    </source>
</reference>
<dbReference type="Pfam" id="PF22725">
    <property type="entry name" value="GFO_IDH_MocA_C3"/>
    <property type="match status" value="1"/>
</dbReference>
<comment type="similarity">
    <text evidence="1">Belongs to the Gfo/Idh/MocA family.</text>
</comment>
<gene>
    <name evidence="5" type="ORF">MGALJ_23520</name>
</gene>
<sequence>MRIGVFGASRIAEPAIVGPAHELGHRLVAVAARDPQRAQVFADKYGVERVVPSYQDVINDPEVDVVYNPLANALHAPWNLAAVAAGKPVLTEKPFARNRTEAEQVAEAAESAGVPVVEAFHYLYHPVTRRALELARAGTLGDITHVEVRMAMPETADGDPRWSLELAGGALMDLGCYGLHVMRQLGRPSIVRVNAKERSPGVDAWCDVELGFPSGATGFSTNSMVADDYTFTIQIVGTDGDVLVHNFIKPQADDRVTVRTPAGSSVEHLGTRTSYTYQLEAFAAHVLHGAPLPVSTVDAVENMAYVDAVYRAGGMEPR</sequence>
<dbReference type="GO" id="GO:0000166">
    <property type="term" value="F:nucleotide binding"/>
    <property type="evidence" value="ECO:0007669"/>
    <property type="project" value="InterPro"/>
</dbReference>
<evidence type="ECO:0000313" key="6">
    <source>
        <dbReference type="Proteomes" id="UP000465785"/>
    </source>
</evidence>
<proteinExistence type="inferred from homology"/>
<dbReference type="Gene3D" id="3.40.50.720">
    <property type="entry name" value="NAD(P)-binding Rossmann-like Domain"/>
    <property type="match status" value="1"/>
</dbReference>
<feature type="domain" description="GFO/IDH/MocA-like oxidoreductase" evidence="4">
    <location>
        <begin position="129"/>
        <end position="241"/>
    </location>
</feature>
<evidence type="ECO:0000259" key="3">
    <source>
        <dbReference type="Pfam" id="PF01408"/>
    </source>
</evidence>
<dbReference type="EMBL" id="AP022601">
    <property type="protein sequence ID" value="BBY92683.1"/>
    <property type="molecule type" value="Genomic_DNA"/>
</dbReference>
<dbReference type="AlphaFoldDB" id="A0A9W4B266"/>
<dbReference type="InterPro" id="IPR036291">
    <property type="entry name" value="NAD(P)-bd_dom_sf"/>
</dbReference>
<feature type="domain" description="Gfo/Idh/MocA-like oxidoreductase N-terminal" evidence="3">
    <location>
        <begin position="1"/>
        <end position="117"/>
    </location>
</feature>
<keyword evidence="2" id="KW-0560">Oxidoreductase</keyword>
<accession>A0A9W4B266</accession>
<dbReference type="KEGG" id="mgau:MGALJ_23520"/>
<dbReference type="GO" id="GO:0016491">
    <property type="term" value="F:oxidoreductase activity"/>
    <property type="evidence" value="ECO:0007669"/>
    <property type="project" value="UniProtKB-KW"/>
</dbReference>
<dbReference type="Proteomes" id="UP000465785">
    <property type="component" value="Chromosome"/>
</dbReference>
<dbReference type="InterPro" id="IPR050984">
    <property type="entry name" value="Gfo/Idh/MocA_domain"/>
</dbReference>
<dbReference type="InterPro" id="IPR055170">
    <property type="entry name" value="GFO_IDH_MocA-like_dom"/>
</dbReference>
<protein>
    <submittedName>
        <fullName evidence="5">Oxidoreductase</fullName>
    </submittedName>
</protein>
<dbReference type="PANTHER" id="PTHR22604">
    <property type="entry name" value="OXIDOREDUCTASES"/>
    <property type="match status" value="1"/>
</dbReference>
<dbReference type="SUPFAM" id="SSF55347">
    <property type="entry name" value="Glyceraldehyde-3-phosphate dehydrogenase-like, C-terminal domain"/>
    <property type="match status" value="1"/>
</dbReference>
<name>A0A9W4B266_9MYCO</name>
<dbReference type="InterPro" id="IPR000683">
    <property type="entry name" value="Gfo/Idh/MocA-like_OxRdtase_N"/>
</dbReference>
<keyword evidence="6" id="KW-1185">Reference proteome</keyword>
<organism evidence="5 6">
    <name type="scientific">Mycobacterium gallinarum</name>
    <dbReference type="NCBI Taxonomy" id="39689"/>
    <lineage>
        <taxon>Bacteria</taxon>
        <taxon>Bacillati</taxon>
        <taxon>Actinomycetota</taxon>
        <taxon>Actinomycetes</taxon>
        <taxon>Mycobacteriales</taxon>
        <taxon>Mycobacteriaceae</taxon>
        <taxon>Mycobacterium</taxon>
    </lineage>
</organism>
<evidence type="ECO:0000313" key="5">
    <source>
        <dbReference type="EMBL" id="BBY92683.1"/>
    </source>
</evidence>
<dbReference type="Pfam" id="PF01408">
    <property type="entry name" value="GFO_IDH_MocA"/>
    <property type="match status" value="1"/>
</dbReference>
<evidence type="ECO:0000256" key="2">
    <source>
        <dbReference type="ARBA" id="ARBA00023002"/>
    </source>
</evidence>
<evidence type="ECO:0000256" key="1">
    <source>
        <dbReference type="ARBA" id="ARBA00010928"/>
    </source>
</evidence>
<dbReference type="PANTHER" id="PTHR22604:SF105">
    <property type="entry name" value="TRANS-1,2-DIHYDROBENZENE-1,2-DIOL DEHYDROGENASE"/>
    <property type="match status" value="1"/>
</dbReference>